<name>X1LCB5_9ZZZZ</name>
<protein>
    <submittedName>
        <fullName evidence="1">Uncharacterized protein</fullName>
    </submittedName>
</protein>
<accession>X1LCB5</accession>
<dbReference type="AlphaFoldDB" id="X1LCB5"/>
<organism evidence="1">
    <name type="scientific">marine sediment metagenome</name>
    <dbReference type="NCBI Taxonomy" id="412755"/>
    <lineage>
        <taxon>unclassified sequences</taxon>
        <taxon>metagenomes</taxon>
        <taxon>ecological metagenomes</taxon>
    </lineage>
</organism>
<comment type="caution">
    <text evidence="1">The sequence shown here is derived from an EMBL/GenBank/DDBJ whole genome shotgun (WGS) entry which is preliminary data.</text>
</comment>
<dbReference type="EMBL" id="BARV01008145">
    <property type="protein sequence ID" value="GAI16753.1"/>
    <property type="molecule type" value="Genomic_DNA"/>
</dbReference>
<sequence>TEFFINFSGRNLLGDETRLEGLTLRDRRIYITFGVQY</sequence>
<evidence type="ECO:0000313" key="1">
    <source>
        <dbReference type="EMBL" id="GAI16753.1"/>
    </source>
</evidence>
<proteinExistence type="predicted"/>
<reference evidence="1" key="1">
    <citation type="journal article" date="2014" name="Front. Microbiol.">
        <title>High frequency of phylogenetically diverse reductive dehalogenase-homologous genes in deep subseafloor sedimentary metagenomes.</title>
        <authorList>
            <person name="Kawai M."/>
            <person name="Futagami T."/>
            <person name="Toyoda A."/>
            <person name="Takaki Y."/>
            <person name="Nishi S."/>
            <person name="Hori S."/>
            <person name="Arai W."/>
            <person name="Tsubouchi T."/>
            <person name="Morono Y."/>
            <person name="Uchiyama I."/>
            <person name="Ito T."/>
            <person name="Fujiyama A."/>
            <person name="Inagaki F."/>
            <person name="Takami H."/>
        </authorList>
    </citation>
    <scope>NUCLEOTIDE SEQUENCE</scope>
    <source>
        <strain evidence="1">Expedition CK06-06</strain>
    </source>
</reference>
<gene>
    <name evidence="1" type="ORF">S06H3_16457</name>
</gene>
<feature type="non-terminal residue" evidence="1">
    <location>
        <position position="1"/>
    </location>
</feature>